<evidence type="ECO:0000256" key="1">
    <source>
        <dbReference type="ARBA" id="ARBA00001947"/>
    </source>
</evidence>
<evidence type="ECO:0000256" key="7">
    <source>
        <dbReference type="ARBA" id="ARBA00022833"/>
    </source>
</evidence>
<dbReference type="InterPro" id="IPR001330">
    <property type="entry name" value="Prenyltrans"/>
</dbReference>
<keyword evidence="4 10" id="KW-0808">Transferase</keyword>
<evidence type="ECO:0000313" key="11">
    <source>
        <dbReference type="Proteomes" id="UP000054567"/>
    </source>
</evidence>
<evidence type="ECO:0000256" key="4">
    <source>
        <dbReference type="ARBA" id="ARBA00022679"/>
    </source>
</evidence>
<evidence type="ECO:0000313" key="10">
    <source>
        <dbReference type="EMBL" id="KMM68337.1"/>
    </source>
</evidence>
<dbReference type="EMBL" id="DS268110">
    <property type="protein sequence ID" value="KMM68337.1"/>
    <property type="molecule type" value="Genomic_DNA"/>
</dbReference>
<dbReference type="GO" id="GO:0005953">
    <property type="term" value="C:CAAX-protein geranylgeranyltransferase complex"/>
    <property type="evidence" value="ECO:0007669"/>
    <property type="project" value="TreeGrafter"/>
</dbReference>
<name>A0A0J6I9R2_COCPO</name>
<sequence>MADSPLFWKDRHIKYFLRCLKTLLPHQYTPNDSNRMTLGFFIVAGLDLLGFLHASLSESERRAYANWVYHCQLSSGGFRGFTGTKFGDDDQRTAANEAWDPANLPATFFALVTLLILGDDLTRVRRKECLRWLRTMQREDGSFGEVLGANGQIEGGNDLRFCCCAAGIRYMLRGKDAEYLKDVDDIDILRLAAYVEKCQSYDGGFAQAPWLEAHDRRYHTRSEYCSMHSQSAEFESLIEWLAFRQTNVIQEDNESDDEEDGETAGREELDLPASTTRRPSLAKGAAFSIDEQISSLPVLLAASHWPSEQQNSAGFNGRTNKIADTCYCFWVTGSLAILNRLNVINADTNRRYLLDKTQHLIGGFGKGVDEFPDVLHSYLGLASLGLLGEPGIDPIDPVLCASQRTRQHLESLSWWKGSTSV</sequence>
<evidence type="ECO:0000256" key="3">
    <source>
        <dbReference type="ARBA" id="ARBA00022602"/>
    </source>
</evidence>
<gene>
    <name evidence="10" type="ORF">CPAG_04666</name>
</gene>
<accession>A0A0J6I9R2</accession>
<reference evidence="11" key="2">
    <citation type="journal article" date="2009" name="Genome Res.">
        <title>Comparative genomic analyses of the human fungal pathogens Coccidioides and their relatives.</title>
        <authorList>
            <person name="Sharpton T.J."/>
            <person name="Stajich J.E."/>
            <person name="Rounsley S.D."/>
            <person name="Gardner M.J."/>
            <person name="Wortman J.R."/>
            <person name="Jordar V.S."/>
            <person name="Maiti R."/>
            <person name="Kodira C.D."/>
            <person name="Neafsey D.E."/>
            <person name="Zeng Q."/>
            <person name="Hung C.-Y."/>
            <person name="McMahan C."/>
            <person name="Muszewska A."/>
            <person name="Grynberg M."/>
            <person name="Mandel M.A."/>
            <person name="Kellner E.M."/>
            <person name="Barker B.M."/>
            <person name="Galgiani J.N."/>
            <person name="Orbach M.J."/>
            <person name="Kirkland T.N."/>
            <person name="Cole G.T."/>
            <person name="Henn M.R."/>
            <person name="Birren B.W."/>
            <person name="Taylor J.W."/>
        </authorList>
    </citation>
    <scope>NUCLEOTIDE SEQUENCE [LARGE SCALE GENOMIC DNA]</scope>
    <source>
        <strain evidence="11">RMSCC 3488</strain>
    </source>
</reference>
<evidence type="ECO:0000256" key="2">
    <source>
        <dbReference type="ARBA" id="ARBA00010497"/>
    </source>
</evidence>
<keyword evidence="7" id="KW-0862">Zinc</keyword>
<dbReference type="PANTHER" id="PTHR11774:SF4">
    <property type="entry name" value="GERANYLGERANYL TRANSFERASE TYPE-1 SUBUNIT BETA"/>
    <property type="match status" value="1"/>
</dbReference>
<reference evidence="10 11" key="1">
    <citation type="submission" date="2007-06" db="EMBL/GenBank/DDBJ databases">
        <title>The Genome Sequence of Coccidioides posadasii RMSCC_3488.</title>
        <authorList>
            <consortium name="Coccidioides Genome Resources Consortium"/>
            <consortium name="The Broad Institute Genome Sequencing Platform"/>
            <person name="Henn M.R."/>
            <person name="Sykes S."/>
            <person name="Young S."/>
            <person name="Jaffe D."/>
            <person name="Berlin A."/>
            <person name="Alvarez P."/>
            <person name="Butler J."/>
            <person name="Gnerre S."/>
            <person name="Grabherr M."/>
            <person name="Mauceli E."/>
            <person name="Brockman W."/>
            <person name="Kodira C."/>
            <person name="Alvarado L."/>
            <person name="Zeng Q."/>
            <person name="Crawford M."/>
            <person name="Antoine C."/>
            <person name="Devon K."/>
            <person name="Galgiani J."/>
            <person name="Orsborn K."/>
            <person name="Lewis M.L."/>
            <person name="Nusbaum C."/>
            <person name="Galagan J."/>
            <person name="Birren B."/>
        </authorList>
    </citation>
    <scope>NUCLEOTIDE SEQUENCE [LARGE SCALE GENOMIC DNA]</scope>
    <source>
        <strain evidence="10 11">RMSCC 3488</strain>
    </source>
</reference>
<feature type="region of interest" description="Disordered" evidence="8">
    <location>
        <begin position="249"/>
        <end position="278"/>
    </location>
</feature>
<protein>
    <submittedName>
        <fullName evidence="10">Geranylgeranyltransferase type I</fullName>
    </submittedName>
</protein>
<dbReference type="InterPro" id="IPR045089">
    <property type="entry name" value="PGGT1B-like"/>
</dbReference>
<dbReference type="Pfam" id="PF00432">
    <property type="entry name" value="Prenyltrans"/>
    <property type="match status" value="1"/>
</dbReference>
<comment type="cofactor">
    <cofactor evidence="1">
        <name>Zn(2+)</name>
        <dbReference type="ChEBI" id="CHEBI:29105"/>
    </cofactor>
</comment>
<proteinExistence type="inferred from homology"/>
<dbReference type="GO" id="GO:0004662">
    <property type="term" value="F:CAAX-protein geranylgeranyltransferase activity"/>
    <property type="evidence" value="ECO:0007669"/>
    <property type="project" value="TreeGrafter"/>
</dbReference>
<evidence type="ECO:0000259" key="9">
    <source>
        <dbReference type="Pfam" id="PF00432"/>
    </source>
</evidence>
<organism evidence="10 11">
    <name type="scientific">Coccidioides posadasii RMSCC 3488</name>
    <dbReference type="NCBI Taxonomy" id="454284"/>
    <lineage>
        <taxon>Eukaryota</taxon>
        <taxon>Fungi</taxon>
        <taxon>Dikarya</taxon>
        <taxon>Ascomycota</taxon>
        <taxon>Pezizomycotina</taxon>
        <taxon>Eurotiomycetes</taxon>
        <taxon>Eurotiomycetidae</taxon>
        <taxon>Onygenales</taxon>
        <taxon>Onygenaceae</taxon>
        <taxon>Coccidioides</taxon>
    </lineage>
</organism>
<dbReference type="InterPro" id="IPR008930">
    <property type="entry name" value="Terpenoid_cyclase/PrenylTrfase"/>
</dbReference>
<dbReference type="SUPFAM" id="SSF48239">
    <property type="entry name" value="Terpenoid cyclases/Protein prenyltransferases"/>
    <property type="match status" value="1"/>
</dbReference>
<dbReference type="AlphaFoldDB" id="A0A0J6I9R2"/>
<evidence type="ECO:0000256" key="6">
    <source>
        <dbReference type="ARBA" id="ARBA00022737"/>
    </source>
</evidence>
<dbReference type="PANTHER" id="PTHR11774">
    <property type="entry name" value="GERANYLGERANYL TRANSFERASE TYPE BETA SUBUNIT"/>
    <property type="match status" value="1"/>
</dbReference>
<reference evidence="11" key="3">
    <citation type="journal article" date="2010" name="Genome Res.">
        <title>Population genomic sequencing of Coccidioides fungi reveals recent hybridization and transposon control.</title>
        <authorList>
            <person name="Neafsey D.E."/>
            <person name="Barker B.M."/>
            <person name="Sharpton T.J."/>
            <person name="Stajich J.E."/>
            <person name="Park D.J."/>
            <person name="Whiston E."/>
            <person name="Hung C.-Y."/>
            <person name="McMahan C."/>
            <person name="White J."/>
            <person name="Sykes S."/>
            <person name="Heiman D."/>
            <person name="Young S."/>
            <person name="Zeng Q."/>
            <person name="Abouelleil A."/>
            <person name="Aftuck L."/>
            <person name="Bessette D."/>
            <person name="Brown A."/>
            <person name="FitzGerald M."/>
            <person name="Lui A."/>
            <person name="Macdonald J.P."/>
            <person name="Priest M."/>
            <person name="Orbach M.J."/>
            <person name="Galgiani J.N."/>
            <person name="Kirkland T.N."/>
            <person name="Cole G.T."/>
            <person name="Birren B.W."/>
            <person name="Henn M.R."/>
            <person name="Taylor J.W."/>
            <person name="Rounsley S.D."/>
        </authorList>
    </citation>
    <scope>NUCLEOTIDE SEQUENCE [LARGE SCALE GENOMIC DNA]</scope>
    <source>
        <strain evidence="11">RMSCC 3488</strain>
    </source>
</reference>
<comment type="similarity">
    <text evidence="2">Belongs to the protein prenyltransferase subunit beta family.</text>
</comment>
<dbReference type="GO" id="GO:0046872">
    <property type="term" value="F:metal ion binding"/>
    <property type="evidence" value="ECO:0007669"/>
    <property type="project" value="UniProtKB-KW"/>
</dbReference>
<evidence type="ECO:0000256" key="8">
    <source>
        <dbReference type="SAM" id="MobiDB-lite"/>
    </source>
</evidence>
<dbReference type="OrthoDB" id="24893at2759"/>
<keyword evidence="5" id="KW-0479">Metal-binding</keyword>
<keyword evidence="6" id="KW-0677">Repeat</keyword>
<keyword evidence="3" id="KW-0637">Prenyltransferase</keyword>
<dbReference type="VEuPathDB" id="FungiDB:CPAG_04666"/>
<evidence type="ECO:0000256" key="5">
    <source>
        <dbReference type="ARBA" id="ARBA00022723"/>
    </source>
</evidence>
<feature type="domain" description="Prenyltransferase alpha-alpha toroid" evidence="9">
    <location>
        <begin position="9"/>
        <end position="400"/>
    </location>
</feature>
<feature type="compositionally biased region" description="Acidic residues" evidence="8">
    <location>
        <begin position="251"/>
        <end position="262"/>
    </location>
</feature>
<dbReference type="Gene3D" id="1.50.10.20">
    <property type="match status" value="1"/>
</dbReference>
<dbReference type="Proteomes" id="UP000054567">
    <property type="component" value="Unassembled WGS sequence"/>
</dbReference>